<reference evidence="2" key="1">
    <citation type="submission" date="2022-08" db="EMBL/GenBank/DDBJ databases">
        <authorList>
            <consortium name="DOE Joint Genome Institute"/>
            <person name="Min B."/>
            <person name="Riley R."/>
            <person name="Sierra-Patev S."/>
            <person name="Naranjo-Ortiz M."/>
            <person name="Looney B."/>
            <person name="Konkel Z."/>
            <person name="Slot J.C."/>
            <person name="Sakamoto Y."/>
            <person name="Steenwyk J.L."/>
            <person name="Rokas A."/>
            <person name="Carro J."/>
            <person name="Camarero S."/>
            <person name="Ferreira P."/>
            <person name="Molpeceres G."/>
            <person name="Ruiz-Duenas F.J."/>
            <person name="Serrano A."/>
            <person name="Henrissat B."/>
            <person name="Drula E."/>
            <person name="Hughes K.W."/>
            <person name="Mata J.L."/>
            <person name="Ishikawa N.K."/>
            <person name="Vargas-Isla R."/>
            <person name="Ushijima S."/>
            <person name="Smith C.A."/>
            <person name="Ahrendt S."/>
            <person name="Andreopoulos W."/>
            <person name="He G."/>
            <person name="Labutti K."/>
            <person name="Lipzen A."/>
            <person name="Ng V."/>
            <person name="Sandor L."/>
            <person name="Barry K."/>
            <person name="Martinez A.T."/>
            <person name="Xiao Y."/>
            <person name="Gibbons J.G."/>
            <person name="Terashima K."/>
            <person name="Hibbett D.S."/>
            <person name="Grigoriev I.V."/>
        </authorList>
    </citation>
    <scope>NUCLEOTIDE SEQUENCE</scope>
    <source>
        <strain evidence="2">TFB9207</strain>
    </source>
</reference>
<dbReference type="InterPro" id="IPR029052">
    <property type="entry name" value="Metallo-depent_PP-like"/>
</dbReference>
<proteinExistence type="predicted"/>
<dbReference type="PANTHER" id="PTHR42850:SF4">
    <property type="entry name" value="ZINC-DEPENDENT ENDOPOLYPHOSPHATASE"/>
    <property type="match status" value="1"/>
</dbReference>
<dbReference type="EMBL" id="MU806467">
    <property type="protein sequence ID" value="KAJ3834941.1"/>
    <property type="molecule type" value="Genomic_DNA"/>
</dbReference>
<dbReference type="GO" id="GO:0000298">
    <property type="term" value="F:endopolyphosphatase activity"/>
    <property type="evidence" value="ECO:0007669"/>
    <property type="project" value="TreeGrafter"/>
</dbReference>
<protein>
    <submittedName>
        <fullName evidence="2">Metallo-dependent phosphatase-like protein</fullName>
    </submittedName>
</protein>
<dbReference type="Proteomes" id="UP001163846">
    <property type="component" value="Unassembled WGS sequence"/>
</dbReference>
<dbReference type="GO" id="GO:0006798">
    <property type="term" value="P:polyphosphate catabolic process"/>
    <property type="evidence" value="ECO:0007669"/>
    <property type="project" value="TreeGrafter"/>
</dbReference>
<dbReference type="Pfam" id="PF00149">
    <property type="entry name" value="Metallophos"/>
    <property type="match status" value="1"/>
</dbReference>
<dbReference type="PANTHER" id="PTHR42850">
    <property type="entry name" value="METALLOPHOSPHOESTERASE"/>
    <property type="match status" value="1"/>
</dbReference>
<sequence length="428" mass="48878">MQSPRLMLAYSALSISILYLLYNWASRSSGTWLSSHRPPDFSRYVSLDSLSVEQFPLDDVDKRVVIVGDIHGMFDEFQSLLAKVSYNPVSDTLISVGDIVAKGPHAGSMSVLDFMAAHNITAVRGNHDQKVIEWRTWLEWIHTLPGGSDWLVHVQERWDKAQEHGADDVEEWVEEQVRHDKKHSKWWKRIPEGWQLFGDHYRIAEEMTHEQYLYMVRRPVRLHVPHAHTFIVHAGVLASDPNYKPGNKRQPLSHIPTLYEPYADQERTSILRRLQELAILKEVPQNLIPWVTLNMRGVLDDNTVTRKKDGTPWAELYKKDMKRCAGFESKDLKKKKKGSLPCHPATVVYGHAASRGLDINRWTFGLDSGCVYNRRMTALVLGAKVARDSSDTIEDEFDGEAVDIDGNIISSRPKFGDKGHGRIYSVSC</sequence>
<keyword evidence="3" id="KW-1185">Reference proteome</keyword>
<dbReference type="GO" id="GO:0005737">
    <property type="term" value="C:cytoplasm"/>
    <property type="evidence" value="ECO:0007669"/>
    <property type="project" value="TreeGrafter"/>
</dbReference>
<gene>
    <name evidence="2" type="ORF">F5878DRAFT_629306</name>
</gene>
<feature type="domain" description="Calcineurin-like phosphoesterase" evidence="1">
    <location>
        <begin position="63"/>
        <end position="197"/>
    </location>
</feature>
<dbReference type="Gene3D" id="3.60.21.10">
    <property type="match status" value="1"/>
</dbReference>
<dbReference type="GO" id="GO:0016791">
    <property type="term" value="F:phosphatase activity"/>
    <property type="evidence" value="ECO:0007669"/>
    <property type="project" value="TreeGrafter"/>
</dbReference>
<dbReference type="AlphaFoldDB" id="A0AA38P2D0"/>
<evidence type="ECO:0000313" key="3">
    <source>
        <dbReference type="Proteomes" id="UP001163846"/>
    </source>
</evidence>
<name>A0AA38P2D0_9AGAR</name>
<dbReference type="InterPro" id="IPR050126">
    <property type="entry name" value="Ap4A_hydrolase"/>
</dbReference>
<dbReference type="InterPro" id="IPR004843">
    <property type="entry name" value="Calcineurin-like_PHP"/>
</dbReference>
<evidence type="ECO:0000313" key="2">
    <source>
        <dbReference type="EMBL" id="KAJ3834941.1"/>
    </source>
</evidence>
<accession>A0AA38P2D0</accession>
<dbReference type="SUPFAM" id="SSF56300">
    <property type="entry name" value="Metallo-dependent phosphatases"/>
    <property type="match status" value="1"/>
</dbReference>
<comment type="caution">
    <text evidence="2">The sequence shown here is derived from an EMBL/GenBank/DDBJ whole genome shotgun (WGS) entry which is preliminary data.</text>
</comment>
<organism evidence="2 3">
    <name type="scientific">Lentinula raphanica</name>
    <dbReference type="NCBI Taxonomy" id="153919"/>
    <lineage>
        <taxon>Eukaryota</taxon>
        <taxon>Fungi</taxon>
        <taxon>Dikarya</taxon>
        <taxon>Basidiomycota</taxon>
        <taxon>Agaricomycotina</taxon>
        <taxon>Agaricomycetes</taxon>
        <taxon>Agaricomycetidae</taxon>
        <taxon>Agaricales</taxon>
        <taxon>Marasmiineae</taxon>
        <taxon>Omphalotaceae</taxon>
        <taxon>Lentinula</taxon>
    </lineage>
</organism>
<evidence type="ECO:0000259" key="1">
    <source>
        <dbReference type="Pfam" id="PF00149"/>
    </source>
</evidence>